<evidence type="ECO:0000313" key="13">
    <source>
        <dbReference type="Proteomes" id="UP001165740"/>
    </source>
</evidence>
<dbReference type="Pfam" id="PF00027">
    <property type="entry name" value="cNMP_binding"/>
    <property type="match status" value="1"/>
</dbReference>
<dbReference type="PANTHER" id="PTHR45638">
    <property type="entry name" value="CYCLIC NUCLEOTIDE-GATED CATION CHANNEL SUBUNIT A"/>
    <property type="match status" value="1"/>
</dbReference>
<comment type="subcellular location">
    <subcellularLocation>
        <location evidence="1">Membrane</location>
        <topology evidence="1">Multi-pass membrane protein</topology>
    </subcellularLocation>
</comment>
<dbReference type="RefSeq" id="XP_055862292.1">
    <property type="nucleotide sequence ID" value="XM_056006317.1"/>
</dbReference>
<dbReference type="PROSITE" id="PS50042">
    <property type="entry name" value="CNMP_BINDING_3"/>
    <property type="match status" value="1"/>
</dbReference>
<evidence type="ECO:0000313" key="14">
    <source>
        <dbReference type="RefSeq" id="XP_055862292.1"/>
    </source>
</evidence>
<name>A0A9W2YHU7_BIOGL</name>
<dbReference type="Gene3D" id="2.60.120.10">
    <property type="entry name" value="Jelly Rolls"/>
    <property type="match status" value="1"/>
</dbReference>
<evidence type="ECO:0000256" key="10">
    <source>
        <dbReference type="SAM" id="MobiDB-lite"/>
    </source>
</evidence>
<dbReference type="AlphaFoldDB" id="A0A9W2YHU7"/>
<evidence type="ECO:0000256" key="5">
    <source>
        <dbReference type="ARBA" id="ARBA00023065"/>
    </source>
</evidence>
<feature type="transmembrane region" description="Helical" evidence="11">
    <location>
        <begin position="599"/>
        <end position="623"/>
    </location>
</feature>
<keyword evidence="7" id="KW-1071">Ligand-gated ion channel</keyword>
<gene>
    <name evidence="14 15" type="primary">LOC106066866</name>
</gene>
<dbReference type="GO" id="GO:0016020">
    <property type="term" value="C:membrane"/>
    <property type="evidence" value="ECO:0007669"/>
    <property type="project" value="UniProtKB-SubCell"/>
</dbReference>
<feature type="region of interest" description="Disordered" evidence="10">
    <location>
        <begin position="288"/>
        <end position="381"/>
    </location>
</feature>
<feature type="compositionally biased region" description="Basic and acidic residues" evidence="10">
    <location>
        <begin position="288"/>
        <end position="302"/>
    </location>
</feature>
<evidence type="ECO:0000256" key="2">
    <source>
        <dbReference type="ARBA" id="ARBA00022448"/>
    </source>
</evidence>
<feature type="transmembrane region" description="Helical" evidence="11">
    <location>
        <begin position="680"/>
        <end position="700"/>
    </location>
</feature>
<dbReference type="OrthoDB" id="421226at2759"/>
<evidence type="ECO:0000256" key="9">
    <source>
        <dbReference type="SAM" id="Coils"/>
    </source>
</evidence>
<dbReference type="InterPro" id="IPR005821">
    <property type="entry name" value="Ion_trans_dom"/>
</dbReference>
<keyword evidence="5" id="KW-0406">Ion transport</keyword>
<evidence type="ECO:0000259" key="12">
    <source>
        <dbReference type="PROSITE" id="PS50042"/>
    </source>
</evidence>
<keyword evidence="4 11" id="KW-1133">Transmembrane helix</keyword>
<feature type="compositionally biased region" description="Polar residues" evidence="10">
    <location>
        <begin position="926"/>
        <end position="938"/>
    </location>
</feature>
<dbReference type="InterPro" id="IPR018490">
    <property type="entry name" value="cNMP-bd_dom_sf"/>
</dbReference>
<dbReference type="CDD" id="cd00038">
    <property type="entry name" value="CAP_ED"/>
    <property type="match status" value="1"/>
</dbReference>
<feature type="coiled-coil region" evidence="9">
    <location>
        <begin position="1077"/>
        <end position="1111"/>
    </location>
</feature>
<evidence type="ECO:0000256" key="11">
    <source>
        <dbReference type="SAM" id="Phobius"/>
    </source>
</evidence>
<feature type="domain" description="Cyclic nucleotide-binding" evidence="12">
    <location>
        <begin position="787"/>
        <end position="890"/>
    </location>
</feature>
<keyword evidence="3 11" id="KW-0812">Transmembrane</keyword>
<feature type="region of interest" description="Disordered" evidence="10">
    <location>
        <begin position="964"/>
        <end position="991"/>
    </location>
</feature>
<organism evidence="13 15">
    <name type="scientific">Biomphalaria glabrata</name>
    <name type="common">Bloodfluke planorb</name>
    <name type="synonym">Freshwater snail</name>
    <dbReference type="NCBI Taxonomy" id="6526"/>
    <lineage>
        <taxon>Eukaryota</taxon>
        <taxon>Metazoa</taxon>
        <taxon>Spiralia</taxon>
        <taxon>Lophotrochozoa</taxon>
        <taxon>Mollusca</taxon>
        <taxon>Gastropoda</taxon>
        <taxon>Heterobranchia</taxon>
        <taxon>Euthyneura</taxon>
        <taxon>Panpulmonata</taxon>
        <taxon>Hygrophila</taxon>
        <taxon>Lymnaeoidea</taxon>
        <taxon>Planorbidae</taxon>
        <taxon>Biomphalaria</taxon>
    </lineage>
</organism>
<evidence type="ECO:0000256" key="7">
    <source>
        <dbReference type="ARBA" id="ARBA00023286"/>
    </source>
</evidence>
<sequence>MSEREKEWGGLVAGDTGPAMLSISAGKSRSQPPDKGTAGSRAAAAESHGGNHAVGIPEKQRQTFSPLGCSAPEAVLPSRGKKALCSRHSEPEPLQDHQDRTCVGAGGLSSRSQSPKHLLEPRRHSSGKEALRNAHVQREHLTSDPAVTYIQDGGTKTDTWKTSGNSNETDILLGCLIDPSEGQNKNFRKDYAALDNSESTFTSPPRLFRCRRQNRVQSPDDPETNRTLPKPVHSLSDSNFPANLESCCKFYVDGRSLDISSDKLSVETDDPSSVFISSPTRNDEILQKLSSDRKRSSADRESVISVTTSDDRHSGSFELGGKKKKKTKNRFSNASEQDRSSLSLSVPASRGNSDTGAADDDTNRPPSSSSSTKASHRRFAKRGLSGVFPSSNWRRLRNTLKAANEMQSNKKTKHALNREDSFLRKFSTRNHQNLQNSSLSADEDVQRYQNASKRFESRFVIQHDGNFMFYWLGVVTLSVLYNIWTPIAREAFKEIQEGCHVCWFFFDALFDLIYILDIVVQFRTGYLDQGLMVYDSKKLRDRYSKSKVIYIDFISLLPLDLVQIAIGIHPMMRFPRFLKVYRTFRFLHMMESRTAYPNLIRVANLTHILFLGAHWFAAFYYMISEAEDFKGDWAYPKPVGPFADVNRKYLRSLFWSTLTLTTIGDLPPPDNNNDLRMSNAAYVFVIVSYLIGVFVFATIVGQVGNVINNRNASRQEFERLLDGAKIYMQTHNVPHNLQKRVQRWYDYVWSRGRLNGCDINSLGLLPDKLKTELAIHVNLETLKKVTIFQECQPEFLHDLVLKMKAYIFTPGDLICRRGEVAREMFIIADGVVEIISETGVMLKRMGAGDFFGEIGILNLDGGINRRTADVRSVGYLELFVLSREDVLEALKDHPEAESIIRDYGQRRLREVEAHRQRVKPLKCRGSTDQQGSFSNGSQTVQNRLLQTLRSLNPAVRRQSAQIINHISGSPPASTTTGNGPPSGNQRGQNSDSEVQFTFDAHDAEISPKLNRLKQTKEKSFERQGSGNGRSHAMSIIQTPASDLTYQNISAQIQQMQILVDKRLSQLEEVYMSTFSRLDKLAETQQTLERLIKQLLKQQKDQSDALGEEEEQLTASRV</sequence>
<evidence type="ECO:0000256" key="6">
    <source>
        <dbReference type="ARBA" id="ARBA00023136"/>
    </source>
</evidence>
<dbReference type="Proteomes" id="UP001165740">
    <property type="component" value="Chromosome 12"/>
</dbReference>
<dbReference type="InterPro" id="IPR000595">
    <property type="entry name" value="cNMP-bd_dom"/>
</dbReference>
<dbReference type="GeneID" id="106066866"/>
<feature type="transmembrane region" description="Helical" evidence="11">
    <location>
        <begin position="548"/>
        <end position="568"/>
    </location>
</feature>
<dbReference type="Gene3D" id="1.10.287.70">
    <property type="match status" value="1"/>
</dbReference>
<dbReference type="SMART" id="SM00100">
    <property type="entry name" value="cNMP"/>
    <property type="match status" value="1"/>
</dbReference>
<keyword evidence="2" id="KW-0813">Transport</keyword>
<keyword evidence="13" id="KW-1185">Reference proteome</keyword>
<dbReference type="PANTHER" id="PTHR45638:SF7">
    <property type="entry name" value="CYCLIC NUCLEOTIDE-GATED ION CHANNEL-LIKE, ISOFORM E"/>
    <property type="match status" value="1"/>
</dbReference>
<feature type="region of interest" description="Disordered" evidence="10">
    <location>
        <begin position="211"/>
        <end position="236"/>
    </location>
</feature>
<reference evidence="14 15" key="1">
    <citation type="submission" date="2025-04" db="UniProtKB">
        <authorList>
            <consortium name="RefSeq"/>
        </authorList>
    </citation>
    <scope>IDENTIFICATION</scope>
</reference>
<dbReference type="GO" id="GO:0005221">
    <property type="term" value="F:intracellularly cyclic nucleotide-activated monoatomic cation channel activity"/>
    <property type="evidence" value="ECO:0007669"/>
    <property type="project" value="InterPro"/>
</dbReference>
<feature type="region of interest" description="Disordered" evidence="10">
    <location>
        <begin position="1"/>
        <end position="129"/>
    </location>
</feature>
<evidence type="ECO:0000256" key="8">
    <source>
        <dbReference type="ARBA" id="ARBA00023303"/>
    </source>
</evidence>
<dbReference type="SUPFAM" id="SSF51206">
    <property type="entry name" value="cAMP-binding domain-like"/>
    <property type="match status" value="1"/>
</dbReference>
<dbReference type="PROSITE" id="PS00888">
    <property type="entry name" value="CNMP_BINDING_1"/>
    <property type="match status" value="1"/>
</dbReference>
<feature type="compositionally biased region" description="Polar residues" evidence="10">
    <location>
        <begin position="330"/>
        <end position="355"/>
    </location>
</feature>
<accession>A0A9W2YHU7</accession>
<feature type="transmembrane region" description="Helical" evidence="11">
    <location>
        <begin position="467"/>
        <end position="488"/>
    </location>
</feature>
<proteinExistence type="predicted"/>
<evidence type="ECO:0000256" key="4">
    <source>
        <dbReference type="ARBA" id="ARBA00022989"/>
    </source>
</evidence>
<dbReference type="SUPFAM" id="SSF81324">
    <property type="entry name" value="Voltage-gated potassium channels"/>
    <property type="match status" value="1"/>
</dbReference>
<dbReference type="InterPro" id="IPR018488">
    <property type="entry name" value="cNMP-bd_CS"/>
</dbReference>
<dbReference type="RefSeq" id="XP_055862293.1">
    <property type="nucleotide sequence ID" value="XM_056006318.1"/>
</dbReference>
<evidence type="ECO:0000313" key="15">
    <source>
        <dbReference type="RefSeq" id="XP_055862293.1"/>
    </source>
</evidence>
<dbReference type="Pfam" id="PF00520">
    <property type="entry name" value="Ion_trans"/>
    <property type="match status" value="1"/>
</dbReference>
<keyword evidence="8" id="KW-0407">Ion channel</keyword>
<feature type="compositionally biased region" description="Basic and acidic residues" evidence="10">
    <location>
        <begin position="87"/>
        <end position="100"/>
    </location>
</feature>
<evidence type="ECO:0000256" key="1">
    <source>
        <dbReference type="ARBA" id="ARBA00004141"/>
    </source>
</evidence>
<dbReference type="GO" id="GO:0044877">
    <property type="term" value="F:protein-containing complex binding"/>
    <property type="evidence" value="ECO:0007669"/>
    <property type="project" value="TreeGrafter"/>
</dbReference>
<feature type="region of interest" description="Disordered" evidence="10">
    <location>
        <begin position="914"/>
        <end position="938"/>
    </location>
</feature>
<dbReference type="FunFam" id="1.10.287.630:FF:000001">
    <property type="entry name" value="Cyclic nucleotide-gated channel alpha 3"/>
    <property type="match status" value="1"/>
</dbReference>
<dbReference type="Gene3D" id="1.10.287.630">
    <property type="entry name" value="Helix hairpin bin"/>
    <property type="match status" value="1"/>
</dbReference>
<dbReference type="InterPro" id="IPR014710">
    <property type="entry name" value="RmlC-like_jellyroll"/>
</dbReference>
<protein>
    <submittedName>
        <fullName evidence="14 15">cGMP-gated cation channel alpha-1-like</fullName>
    </submittedName>
</protein>
<keyword evidence="6 11" id="KW-0472">Membrane</keyword>
<evidence type="ECO:0000256" key="3">
    <source>
        <dbReference type="ARBA" id="ARBA00022692"/>
    </source>
</evidence>
<keyword evidence="9" id="KW-0175">Coiled coil</keyword>
<feature type="compositionally biased region" description="Basic and acidic residues" evidence="10">
    <location>
        <begin position="117"/>
        <end position="129"/>
    </location>
</feature>
<dbReference type="PROSITE" id="PS00889">
    <property type="entry name" value="CNMP_BINDING_2"/>
    <property type="match status" value="1"/>
</dbReference>
<dbReference type="InterPro" id="IPR050866">
    <property type="entry name" value="CNG_cation_channel"/>
</dbReference>